<dbReference type="EMBL" id="CAXAMN010021951">
    <property type="protein sequence ID" value="CAK9064830.1"/>
    <property type="molecule type" value="Genomic_DNA"/>
</dbReference>
<organism evidence="1 2">
    <name type="scientific">Durusdinium trenchii</name>
    <dbReference type="NCBI Taxonomy" id="1381693"/>
    <lineage>
        <taxon>Eukaryota</taxon>
        <taxon>Sar</taxon>
        <taxon>Alveolata</taxon>
        <taxon>Dinophyceae</taxon>
        <taxon>Suessiales</taxon>
        <taxon>Symbiodiniaceae</taxon>
        <taxon>Durusdinium</taxon>
    </lineage>
</organism>
<comment type="caution">
    <text evidence="1">The sequence shown here is derived from an EMBL/GenBank/DDBJ whole genome shotgun (WGS) entry which is preliminary data.</text>
</comment>
<proteinExistence type="predicted"/>
<keyword evidence="2" id="KW-1185">Reference proteome</keyword>
<gene>
    <name evidence="1" type="ORF">CCMP2556_LOCUS31867</name>
</gene>
<evidence type="ECO:0000313" key="2">
    <source>
        <dbReference type="Proteomes" id="UP001642484"/>
    </source>
</evidence>
<evidence type="ECO:0008006" key="3">
    <source>
        <dbReference type="Google" id="ProtNLM"/>
    </source>
</evidence>
<name>A0ABP0NM25_9DINO</name>
<sequence>MFLYLTRHLLPLEARWWPMFSQAFCNRKQLPHGLLSPGMAASAAVAKNPRGTLSSFWASLFRSLKTNTMWAMFAGAAAAVLIRYLQDLIQRFRRQQAESLWRRHVDLSVVQAVLLTTEHLKSLGRVEKRTLFVKPIAEVFRNEFVLANVLESAETAVSQNEPFLVTQMSQEDKWHVLTTCTNHISSLFAPYHVFFNEARRVESYYQSAWYVFTLTCAQTEASGRWFITPLKPVGKNDVGMLRIRIVMMNEQELREIASGAIEPPSFGFFNGRHESRWNTCQRFAELFERQLTKVSGTSDVGDAEWGPNLCGRLSTQKKKGSNAMLSSMADANSSLNPQEENCILRIHVPFPAGKGQMEKSESQRRLEECVSKDVVLFE</sequence>
<evidence type="ECO:0000313" key="1">
    <source>
        <dbReference type="EMBL" id="CAK9064830.1"/>
    </source>
</evidence>
<dbReference type="Proteomes" id="UP001642484">
    <property type="component" value="Unassembled WGS sequence"/>
</dbReference>
<protein>
    <recommendedName>
        <fullName evidence="3">Transmembrane protein</fullName>
    </recommendedName>
</protein>
<accession>A0ABP0NM25</accession>
<reference evidence="1 2" key="1">
    <citation type="submission" date="2024-02" db="EMBL/GenBank/DDBJ databases">
        <authorList>
            <person name="Chen Y."/>
            <person name="Shah S."/>
            <person name="Dougan E. K."/>
            <person name="Thang M."/>
            <person name="Chan C."/>
        </authorList>
    </citation>
    <scope>NUCLEOTIDE SEQUENCE [LARGE SCALE GENOMIC DNA]</scope>
</reference>